<dbReference type="Gene3D" id="1.25.40.10">
    <property type="entry name" value="Tetratricopeptide repeat domain"/>
    <property type="match status" value="1"/>
</dbReference>
<evidence type="ECO:0000256" key="6">
    <source>
        <dbReference type="ARBA" id="ARBA00023049"/>
    </source>
</evidence>
<evidence type="ECO:0000256" key="2">
    <source>
        <dbReference type="ARBA" id="ARBA00022670"/>
    </source>
</evidence>
<reference evidence="9 10" key="1">
    <citation type="submission" date="2016-10" db="EMBL/GenBank/DDBJ databases">
        <authorList>
            <person name="de Groot N.N."/>
        </authorList>
    </citation>
    <scope>NUCLEOTIDE SEQUENCE [LARGE SCALE GENOMIC DNA]</scope>
    <source>
        <strain>GEY</strain>
        <strain evidence="10">DSM 9560</strain>
    </source>
</reference>
<keyword evidence="5" id="KW-0862">Zinc</keyword>
<dbReference type="GO" id="GO:0004222">
    <property type="term" value="F:metalloendopeptidase activity"/>
    <property type="evidence" value="ECO:0007669"/>
    <property type="project" value="InterPro"/>
</dbReference>
<organism evidence="9 10">
    <name type="scientific">Thermoflexibacter ruber</name>
    <dbReference type="NCBI Taxonomy" id="1003"/>
    <lineage>
        <taxon>Bacteria</taxon>
        <taxon>Pseudomonadati</taxon>
        <taxon>Bacteroidota</taxon>
        <taxon>Cytophagia</taxon>
        <taxon>Cytophagales</taxon>
        <taxon>Thermoflexibacteraceae</taxon>
        <taxon>Thermoflexibacter</taxon>
    </lineage>
</organism>
<feature type="chain" id="PRO_5011594906" description="Peptidase M48 domain-containing protein" evidence="7">
    <location>
        <begin position="24"/>
        <end position="577"/>
    </location>
</feature>
<protein>
    <recommendedName>
        <fullName evidence="8">Peptidase M48 domain-containing protein</fullName>
    </recommendedName>
</protein>
<evidence type="ECO:0000256" key="4">
    <source>
        <dbReference type="ARBA" id="ARBA00022801"/>
    </source>
</evidence>
<dbReference type="EMBL" id="FONY01000004">
    <property type="protein sequence ID" value="SFE61757.1"/>
    <property type="molecule type" value="Genomic_DNA"/>
</dbReference>
<evidence type="ECO:0000256" key="3">
    <source>
        <dbReference type="ARBA" id="ARBA00022723"/>
    </source>
</evidence>
<gene>
    <name evidence="9" type="ORF">SAMN04488541_100420</name>
</gene>
<proteinExistence type="predicted"/>
<keyword evidence="2" id="KW-0645">Protease</keyword>
<keyword evidence="6" id="KW-0482">Metalloprotease</keyword>
<dbReference type="GO" id="GO:0046872">
    <property type="term" value="F:metal ion binding"/>
    <property type="evidence" value="ECO:0007669"/>
    <property type="project" value="UniProtKB-KW"/>
</dbReference>
<dbReference type="SUPFAM" id="SSF48452">
    <property type="entry name" value="TPR-like"/>
    <property type="match status" value="1"/>
</dbReference>
<keyword evidence="3" id="KW-0479">Metal-binding</keyword>
<keyword evidence="10" id="KW-1185">Reference proteome</keyword>
<dbReference type="GO" id="GO:0006508">
    <property type="term" value="P:proteolysis"/>
    <property type="evidence" value="ECO:0007669"/>
    <property type="project" value="UniProtKB-KW"/>
</dbReference>
<sequence length="577" mass="65766">MNKLLKNSTVYIIFFLFSFQSFAQEVLLPTSHYKYQVVQGICEKIARVRDFERIVPELKMFARQNKTQVIAQFVAVNGHQIVYVDEKLYDLCTKFGADSLNALACIIGHELAHYTQNHQYREGFFAGLMPTSNVVSPSKNTKKSSKEHKLKLEEEADYYGLLQGYLAGFDTYRLLPNVLSKIYEEYKLNEKLEGYPTKIERIQSAEMTAKEIKTLIPIFHAGKFLYLSKNYEDAIVCFEHIANSFTDRDIANNLGVSALAQAISLMEKEEVYFAYPCEFDAAGRLLGSTTRSASTGGNKKDKKQQIKDLLKKAQQHLDQVIKMDKTYSPAHINLACKYSLEGNHAYAIGIINDLENKLADNPMTRGGLPANAHLIRGIAFAKNKQMPQAKADFEAAERKNAYMADYNLALYQKLNQSFIEKLLDFSSLGEWITEFIAENKKDKSKFIPAHIEKIGNLMPQQLLQEKFVENATIQNQGRSLTVYATYEEDFSKIKIRLFDKNIYLVVAGQSYKGKTSQGLGIGTDKEKLLSTYGTPSYIKSGSNSEYYFYEKAKMMVEVSEGKIKNWLLYYIEIRSEN</sequence>
<dbReference type="Pfam" id="PF01435">
    <property type="entry name" value="Peptidase_M48"/>
    <property type="match status" value="1"/>
</dbReference>
<feature type="signal peptide" evidence="7">
    <location>
        <begin position="1"/>
        <end position="23"/>
    </location>
</feature>
<dbReference type="OrthoDB" id="1376641at2"/>
<evidence type="ECO:0000256" key="5">
    <source>
        <dbReference type="ARBA" id="ARBA00022833"/>
    </source>
</evidence>
<dbReference type="RefSeq" id="WP_091539767.1">
    <property type="nucleotide sequence ID" value="NZ_FONY01000004.1"/>
</dbReference>
<accession>A0A1I2C086</accession>
<dbReference type="InterPro" id="IPR011990">
    <property type="entry name" value="TPR-like_helical_dom_sf"/>
</dbReference>
<evidence type="ECO:0000313" key="10">
    <source>
        <dbReference type="Proteomes" id="UP000199513"/>
    </source>
</evidence>
<evidence type="ECO:0000256" key="7">
    <source>
        <dbReference type="SAM" id="SignalP"/>
    </source>
</evidence>
<dbReference type="InterPro" id="IPR001915">
    <property type="entry name" value="Peptidase_M48"/>
</dbReference>
<evidence type="ECO:0000256" key="1">
    <source>
        <dbReference type="ARBA" id="ARBA00001947"/>
    </source>
</evidence>
<dbReference type="STRING" id="1003.SAMN04488541_100420"/>
<dbReference type="Proteomes" id="UP000199513">
    <property type="component" value="Unassembled WGS sequence"/>
</dbReference>
<keyword evidence="4" id="KW-0378">Hydrolase</keyword>
<evidence type="ECO:0000313" key="9">
    <source>
        <dbReference type="EMBL" id="SFE61757.1"/>
    </source>
</evidence>
<keyword evidence="7" id="KW-0732">Signal</keyword>
<name>A0A1I2C086_9BACT</name>
<comment type="cofactor">
    <cofactor evidence="1">
        <name>Zn(2+)</name>
        <dbReference type="ChEBI" id="CHEBI:29105"/>
    </cofactor>
</comment>
<evidence type="ECO:0000259" key="8">
    <source>
        <dbReference type="Pfam" id="PF01435"/>
    </source>
</evidence>
<dbReference type="AlphaFoldDB" id="A0A1I2C086"/>
<feature type="domain" description="Peptidase M48" evidence="8">
    <location>
        <begin position="67"/>
        <end position="132"/>
    </location>
</feature>